<evidence type="ECO:0000313" key="5">
    <source>
        <dbReference type="EnsemblMetazoa" id="GPAI035689-PA"/>
    </source>
</evidence>
<evidence type="ECO:0000256" key="2">
    <source>
        <dbReference type="ARBA" id="ARBA00022737"/>
    </source>
</evidence>
<keyword evidence="2" id="KW-0677">Repeat</keyword>
<dbReference type="PROSITE" id="PS50294">
    <property type="entry name" value="WD_REPEATS_REGION"/>
    <property type="match status" value="2"/>
</dbReference>
<evidence type="ECO:0000259" key="4">
    <source>
        <dbReference type="Pfam" id="PF12894"/>
    </source>
</evidence>
<dbReference type="PANTHER" id="PTHR19879:SF9">
    <property type="entry name" value="TRANSCRIPTION INITIATION FACTOR TFIID SUBUNIT 5"/>
    <property type="match status" value="1"/>
</dbReference>
<dbReference type="SUPFAM" id="SSF50978">
    <property type="entry name" value="WD40 repeat-like"/>
    <property type="match status" value="1"/>
</dbReference>
<evidence type="ECO:0000256" key="3">
    <source>
        <dbReference type="PROSITE-ProRule" id="PRU00221"/>
    </source>
</evidence>
<evidence type="ECO:0000313" key="6">
    <source>
        <dbReference type="Proteomes" id="UP000092445"/>
    </source>
</evidence>
<dbReference type="EnsemblMetazoa" id="GPAI035689-RA">
    <property type="protein sequence ID" value="GPAI035689-PA"/>
    <property type="gene ID" value="GPAI035689"/>
</dbReference>
<dbReference type="InterPro" id="IPR019775">
    <property type="entry name" value="WD40_repeat_CS"/>
</dbReference>
<keyword evidence="1 3" id="KW-0853">WD repeat</keyword>
<dbReference type="VEuPathDB" id="VectorBase:GPAI035689"/>
<dbReference type="InterPro" id="IPR036322">
    <property type="entry name" value="WD40_repeat_dom_sf"/>
</dbReference>
<proteinExistence type="predicted"/>
<dbReference type="PANTHER" id="PTHR19879">
    <property type="entry name" value="TRANSCRIPTION INITIATION FACTOR TFIID"/>
    <property type="match status" value="1"/>
</dbReference>
<dbReference type="InterPro" id="IPR015943">
    <property type="entry name" value="WD40/YVTN_repeat-like_dom_sf"/>
</dbReference>
<accession>A0A1B0A697</accession>
<dbReference type="Pfam" id="PF12894">
    <property type="entry name" value="ANAPC4_WD40"/>
    <property type="match status" value="1"/>
</dbReference>
<feature type="domain" description="Anaphase-promoting complex subunit 4-like WD40" evidence="4">
    <location>
        <begin position="141"/>
        <end position="192"/>
    </location>
</feature>
<reference evidence="5" key="2">
    <citation type="submission" date="2020-05" db="UniProtKB">
        <authorList>
            <consortium name="EnsemblMetazoa"/>
        </authorList>
    </citation>
    <scope>IDENTIFICATION</scope>
    <source>
        <strain evidence="5">IAEA</strain>
    </source>
</reference>
<dbReference type="SMART" id="SM00320">
    <property type="entry name" value="WD40"/>
    <property type="match status" value="4"/>
</dbReference>
<dbReference type="InterPro" id="IPR001680">
    <property type="entry name" value="WD40_rpt"/>
</dbReference>
<protein>
    <submittedName>
        <fullName evidence="5">WD_REPEATS_REGION domain-containing protein</fullName>
    </submittedName>
</protein>
<dbReference type="InterPro" id="IPR024977">
    <property type="entry name" value="Apc4-like_WD40_dom"/>
</dbReference>
<organism evidence="5 6">
    <name type="scientific">Glossina pallidipes</name>
    <name type="common">Tsetse fly</name>
    <dbReference type="NCBI Taxonomy" id="7398"/>
    <lineage>
        <taxon>Eukaryota</taxon>
        <taxon>Metazoa</taxon>
        <taxon>Ecdysozoa</taxon>
        <taxon>Arthropoda</taxon>
        <taxon>Hexapoda</taxon>
        <taxon>Insecta</taxon>
        <taxon>Pterygota</taxon>
        <taxon>Neoptera</taxon>
        <taxon>Endopterygota</taxon>
        <taxon>Diptera</taxon>
        <taxon>Brachycera</taxon>
        <taxon>Muscomorpha</taxon>
        <taxon>Hippoboscoidea</taxon>
        <taxon>Glossinidae</taxon>
        <taxon>Glossina</taxon>
    </lineage>
</organism>
<evidence type="ECO:0000256" key="1">
    <source>
        <dbReference type="ARBA" id="ARBA00022574"/>
    </source>
</evidence>
<dbReference type="AlphaFoldDB" id="A0A1B0A697"/>
<dbReference type="STRING" id="7398.A0A1B0A697"/>
<name>A0A1B0A697_GLOPL</name>
<dbReference type="PROSITE" id="PS00678">
    <property type="entry name" value="WD_REPEATS_1"/>
    <property type="match status" value="1"/>
</dbReference>
<reference evidence="6" key="1">
    <citation type="submission" date="2014-03" db="EMBL/GenBank/DDBJ databases">
        <authorList>
            <person name="Aksoy S."/>
            <person name="Warren W."/>
            <person name="Wilson R.K."/>
        </authorList>
    </citation>
    <scope>NUCLEOTIDE SEQUENCE [LARGE SCALE GENOMIC DNA]</scope>
    <source>
        <strain evidence="6">IAEA</strain>
    </source>
</reference>
<feature type="repeat" description="WD" evidence="3">
    <location>
        <begin position="15"/>
        <end position="50"/>
    </location>
</feature>
<sequence>MNSERNADPYVEGYFVGHTKPVIQVCFGPDGSSIATSSADSTVVLWDLKSAIRCLRFSEHAKRVNGISWSPKSNFMASCSQDGFVNIWKPKAHCISHEFLFHDKHLRSIDFHPTGPSILVRSAKFSPNGDENFLRIFDMKSSECVWSLTEEKGLGRQLTWNPNGNIVAVALSCCRVKVCDLVAQEPVQLYQCPVSPQKASVRSLNSNSVRANIAINDHLEQAFLSAVENNIELFAENEANQLAFDIFNNFKMYSTKQEHCLLLYSMRMLLLLRDGGTCGMNR</sequence>
<dbReference type="Gene3D" id="2.130.10.10">
    <property type="entry name" value="YVTN repeat-like/Quinoprotein amine dehydrogenase"/>
    <property type="match status" value="1"/>
</dbReference>
<feature type="repeat" description="WD" evidence="3">
    <location>
        <begin position="57"/>
        <end position="89"/>
    </location>
</feature>
<dbReference type="Proteomes" id="UP000092445">
    <property type="component" value="Unassembled WGS sequence"/>
</dbReference>
<keyword evidence="6" id="KW-1185">Reference proteome</keyword>
<dbReference type="Pfam" id="PF00400">
    <property type="entry name" value="WD40"/>
    <property type="match status" value="2"/>
</dbReference>
<dbReference type="PROSITE" id="PS50082">
    <property type="entry name" value="WD_REPEATS_2"/>
    <property type="match status" value="2"/>
</dbReference>